<feature type="signal peptide" evidence="8">
    <location>
        <begin position="1"/>
        <end position="30"/>
    </location>
</feature>
<dbReference type="EMBL" id="VXKB01000004">
    <property type="protein sequence ID" value="KAA8714289.1"/>
    <property type="molecule type" value="Genomic_DNA"/>
</dbReference>
<dbReference type="Gene3D" id="1.10.287.610">
    <property type="entry name" value="Helix hairpin bin"/>
    <property type="match status" value="1"/>
</dbReference>
<feature type="active site" description="N6-AMP-lysine intermediate" evidence="7">
    <location>
        <position position="140"/>
    </location>
</feature>
<dbReference type="Gene3D" id="3.30.470.30">
    <property type="entry name" value="DNA ligase/mRNA capping enzyme"/>
    <property type="match status" value="1"/>
</dbReference>
<feature type="domain" description="NAD-dependent DNA ligase N-terminal" evidence="9">
    <location>
        <begin position="45"/>
        <end position="442"/>
    </location>
</feature>
<keyword evidence="8" id="KW-0732">Signal</keyword>
<dbReference type="InterPro" id="IPR050326">
    <property type="entry name" value="NAD_dep_DNA_ligaseB"/>
</dbReference>
<evidence type="ECO:0000313" key="11">
    <source>
        <dbReference type="Proteomes" id="UP000322181"/>
    </source>
</evidence>
<dbReference type="InterPro" id="IPR010994">
    <property type="entry name" value="RuvA_2-like"/>
</dbReference>
<dbReference type="GO" id="GO:0006260">
    <property type="term" value="P:DNA replication"/>
    <property type="evidence" value="ECO:0007669"/>
    <property type="project" value="UniProtKB-KW"/>
</dbReference>
<dbReference type="SUPFAM" id="SSF47781">
    <property type="entry name" value="RuvA domain 2-like"/>
    <property type="match status" value="1"/>
</dbReference>
<dbReference type="RefSeq" id="WP_067368753.1">
    <property type="nucleotide sequence ID" value="NZ_BAAAFS010000004.1"/>
</dbReference>
<dbReference type="InterPro" id="IPR012340">
    <property type="entry name" value="NA-bd_OB-fold"/>
</dbReference>
<evidence type="ECO:0000256" key="4">
    <source>
        <dbReference type="ARBA" id="ARBA00023027"/>
    </source>
</evidence>
<dbReference type="SUPFAM" id="SSF56091">
    <property type="entry name" value="DNA ligase/mRNA capping enzyme, catalytic domain"/>
    <property type="match status" value="1"/>
</dbReference>
<evidence type="ECO:0000256" key="5">
    <source>
        <dbReference type="ARBA" id="ARBA00023204"/>
    </source>
</evidence>
<protein>
    <recommendedName>
        <fullName evidence="7">DNA ligase B</fullName>
        <ecNumber evidence="7">6.5.1.2</ecNumber>
    </recommendedName>
    <alternativeName>
        <fullName evidence="7">Polydeoxyribonucleotide synthase [NAD(+)] B</fullName>
    </alternativeName>
</protein>
<dbReference type="Gene3D" id="2.40.50.140">
    <property type="entry name" value="Nucleic acid-binding proteins"/>
    <property type="match status" value="1"/>
</dbReference>
<name>A0A5M9R202_9GAMM</name>
<accession>A0A5M9R202</accession>
<dbReference type="OrthoDB" id="9759736at2"/>
<evidence type="ECO:0000256" key="3">
    <source>
        <dbReference type="ARBA" id="ARBA00022763"/>
    </source>
</evidence>
<comment type="function">
    <text evidence="7">Catalyzes the formation of phosphodiester linkages between 5'-phosphoryl and 3'-hydroxyl groups in double-stranded DNA using NAD as a coenzyme and as the energy source for the reaction.</text>
</comment>
<dbReference type="PANTHER" id="PTHR47810">
    <property type="entry name" value="DNA LIGASE"/>
    <property type="match status" value="1"/>
</dbReference>
<proteinExistence type="inferred from homology"/>
<dbReference type="Pfam" id="PF01653">
    <property type="entry name" value="DNA_ligase_aden"/>
    <property type="match status" value="1"/>
</dbReference>
<dbReference type="PANTHER" id="PTHR47810:SF1">
    <property type="entry name" value="DNA LIGASE B"/>
    <property type="match status" value="1"/>
</dbReference>
<evidence type="ECO:0000256" key="8">
    <source>
        <dbReference type="SAM" id="SignalP"/>
    </source>
</evidence>
<keyword evidence="5 7" id="KW-0234">DNA repair</keyword>
<dbReference type="EC" id="6.5.1.2" evidence="7"/>
<evidence type="ECO:0000256" key="1">
    <source>
        <dbReference type="ARBA" id="ARBA00022598"/>
    </source>
</evidence>
<dbReference type="GO" id="GO:0003911">
    <property type="term" value="F:DNA ligase (NAD+) activity"/>
    <property type="evidence" value="ECO:0007669"/>
    <property type="project" value="UniProtKB-UniRule"/>
</dbReference>
<comment type="caution">
    <text evidence="10">The sequence shown here is derived from an EMBL/GenBank/DDBJ whole genome shotgun (WGS) entry which is preliminary data.</text>
</comment>
<evidence type="ECO:0000256" key="2">
    <source>
        <dbReference type="ARBA" id="ARBA00022705"/>
    </source>
</evidence>
<keyword evidence="3 7" id="KW-0227">DNA damage</keyword>
<dbReference type="SMART" id="SM00532">
    <property type="entry name" value="LIGANc"/>
    <property type="match status" value="1"/>
</dbReference>
<dbReference type="InterPro" id="IPR004150">
    <property type="entry name" value="NAD_DNA_ligase_OB"/>
</dbReference>
<keyword evidence="4 7" id="KW-0520">NAD</keyword>
<evidence type="ECO:0000259" key="9">
    <source>
        <dbReference type="SMART" id="SM00532"/>
    </source>
</evidence>
<comment type="similarity">
    <text evidence="7">Belongs to the NAD-dependent DNA ligase family. LigB subfamily.</text>
</comment>
<dbReference type="InterPro" id="IPR013840">
    <property type="entry name" value="DNAligase_N"/>
</dbReference>
<dbReference type="SUPFAM" id="SSF50249">
    <property type="entry name" value="Nucleic acid-binding proteins"/>
    <property type="match status" value="1"/>
</dbReference>
<dbReference type="InterPro" id="IPR020923">
    <property type="entry name" value="DNA_ligase_B"/>
</dbReference>
<sequence>MFRMKLLFIKRIFITGILSGGLFCAVAAFAGVKAQSGCPPHPVVQAETEVAELRKQLAHWDKRYYTQGVSEVSDETYDQMRARLVTLEQCYGQQTPVRLPSSVRYNLKHPVVHSGVRKAASDNAVEQWLRHRKNVWVQPKVDGVAVSLVYSHGKLTHMISRGDGRHGLDWTEKALHIPAIPQEITTELTDVILQGEIFLRREGHVQSRDGGKNLRSVTAGLLMRQANDEQLRALDVFIWAWPGGTTDMQHYLNTLTEWGFPLTAQYTKPVSGAESAAEQREAWYRQPLPFAGDGIVLKQMPPQDTSRWQTGHNHWSLAWKYPVQTAVTEVRHVQFPVGRTGRITVLLSVEPVIIDGKTIKRVAMGSLAVWMKQRIHPGDLIVVGLQGQGIPKVREVIRKTETPPELNVPGKADFHRTSCLTYTPLCRQQYLARLNWLGKQLGMTGTGVRNWGKLADHYTFSGLLDWMLLDEDQLKAALGKVRGVNFYRQGNAARQKSFSVWINALGVPGKSPLPADWSLFRQENRLKTERNHYAQALEAEGVVASLQLQGVDGFTGANPDSHN</sequence>
<evidence type="ECO:0000256" key="6">
    <source>
        <dbReference type="ARBA" id="ARBA00034005"/>
    </source>
</evidence>
<dbReference type="Pfam" id="PF03120">
    <property type="entry name" value="OB_DNA_ligase"/>
    <property type="match status" value="1"/>
</dbReference>
<dbReference type="AlphaFoldDB" id="A0A5M9R202"/>
<comment type="catalytic activity">
    <reaction evidence="6 7">
        <text>NAD(+) + (deoxyribonucleotide)n-3'-hydroxyl + 5'-phospho-(deoxyribonucleotide)m = (deoxyribonucleotide)n+m + AMP + beta-nicotinamide D-nucleotide.</text>
        <dbReference type="EC" id="6.5.1.2"/>
    </reaction>
</comment>
<evidence type="ECO:0000256" key="7">
    <source>
        <dbReference type="HAMAP-Rule" id="MF_01587"/>
    </source>
</evidence>
<evidence type="ECO:0000313" key="10">
    <source>
        <dbReference type="EMBL" id="KAA8714289.1"/>
    </source>
</evidence>
<organism evidence="10 11">
    <name type="scientific">Morganella psychrotolerans</name>
    <dbReference type="NCBI Taxonomy" id="368603"/>
    <lineage>
        <taxon>Bacteria</taxon>
        <taxon>Pseudomonadati</taxon>
        <taxon>Pseudomonadota</taxon>
        <taxon>Gammaproteobacteria</taxon>
        <taxon>Enterobacterales</taxon>
        <taxon>Morganellaceae</taxon>
        <taxon>Morganella</taxon>
    </lineage>
</organism>
<dbReference type="InterPro" id="IPR033136">
    <property type="entry name" value="DNA_ligase_CS"/>
</dbReference>
<reference evidence="10 11" key="1">
    <citation type="submission" date="2019-09" db="EMBL/GenBank/DDBJ databases">
        <title>Draft genome sequence of various Type strains from the CCUG.</title>
        <authorList>
            <person name="Pineiro-Iglesias B."/>
            <person name="Tunovic T."/>
            <person name="Unosson C."/>
            <person name="Inganas E."/>
            <person name="Ohlen M."/>
            <person name="Cardew S."/>
            <person name="Jensie-Markopoulos S."/>
            <person name="Salva-Serra F."/>
            <person name="Jaen-Luchoro D."/>
            <person name="Karlsson R."/>
            <person name="Svensson-Stadler L."/>
            <person name="Chun J."/>
            <person name="Moore E."/>
        </authorList>
    </citation>
    <scope>NUCLEOTIDE SEQUENCE [LARGE SCALE GENOMIC DNA]</scope>
    <source>
        <strain evidence="10 11">CCUG 53682T</strain>
    </source>
</reference>
<dbReference type="GO" id="GO:0006281">
    <property type="term" value="P:DNA repair"/>
    <property type="evidence" value="ECO:0007669"/>
    <property type="project" value="UniProtKB-KW"/>
</dbReference>
<keyword evidence="1 7" id="KW-0436">Ligase</keyword>
<dbReference type="NCBIfam" id="NF005987">
    <property type="entry name" value="PRK08097.1"/>
    <property type="match status" value="1"/>
</dbReference>
<dbReference type="HAMAP" id="MF_01587">
    <property type="entry name" value="DNA_ligase_B"/>
    <property type="match status" value="1"/>
</dbReference>
<dbReference type="Proteomes" id="UP000322181">
    <property type="component" value="Unassembled WGS sequence"/>
</dbReference>
<gene>
    <name evidence="7 10" type="primary">ligB</name>
    <name evidence="10" type="ORF">F4V73_14615</name>
</gene>
<dbReference type="InterPro" id="IPR013839">
    <property type="entry name" value="DNAligase_adenylation"/>
</dbReference>
<feature type="chain" id="PRO_5024288570" description="DNA ligase B" evidence="8">
    <location>
        <begin position="31"/>
        <end position="563"/>
    </location>
</feature>
<dbReference type="PROSITE" id="PS01056">
    <property type="entry name" value="DNA_LIGASE_N2"/>
    <property type="match status" value="1"/>
</dbReference>
<keyword evidence="2 7" id="KW-0235">DNA replication</keyword>